<sequence length="1032" mass="104922">MCDVFSSLVPAGEVHSRLEDLQRRGQRQQRRPHAPSKDLDSARTNVSDSTQSATELDGSTSADATAQSGSGSRRDLEASQKDEAQGSANGQPTKQSEAAIEADMHRSSEIAQPAAEPSTGQAGDEGLWADMAEEYCGTEEEHLEAALHEDTRNGQTCGVSPADSAEGDSEAERNRRAAQFFRAAQQTMAQQRAAAIDGVGCFSICKEAPAGLEHVQSGITQEMLALALDESVQQMNTSPWVPGGHPSTSADAAAEGGSVERSAASAQEARYKQRMMPQEWVATDNLLLTPQMGGVPMRPVSPQPVPGSKPLEKRLEGHVESKSAPHTHRSNTGTSSGGDSGMFSIQSLDGPSATDAAGHPPGSNEQASKEHPSASAPAAAAQPGATATQLPPAAVLDTAMPPSIQQTVTLGEAALAPHSQLAGSSAAGSSRASATEDQRAAGSSDERQTALGQLSGGDAPPPTQQPRTPRIGLSAILDSEADKPGCSRVLSNIPSVSPQPPVQRQHGGGLNLWLGRNLLTADDVAARVAAAGAAHAAIVASGRAAVAAAAKAAAAAADHSGGKPGSVPFSLISELWPESEYSITATETPAELPTCNADAAAAHAGSGSGRDAFSLSSELVPEEVYSIAGTVTPAGLPVRISDATAVSTEDAAAADAASGSGQVAFSLSSELSREEAYSIAGTGSPADLPAPIAHAARADANAASGSGRVAFSLSSELSAEETDSVAGSGTPDDRPAPAASGDPSREHAPAGTGHCKPPPDAATSLESGERIGAAKREESGPTFAPGTGKMPIQPATSGLTAQLRGKAAASGPGGQHGADGDKVGAFWPKGGRKRVVKQTALLGTFSPAESAGDEFEDTPDKLFGSMSLGNCTPLSSEAAETAAGREMGAGTSEMQQIPITGIADERTAQVHVQVEMQAAGPSDEESEGQPLSQQAGNGNLEGEGEMDEALSVMRSAGAEAEVSGCMADSASAADDEDMSKDEEIVYEMDPQQPLCWSPSLSRMLEETVSSLFAATPPKMPGEAGDNSADAET</sequence>
<name>I0YY99_COCSC</name>
<dbReference type="GeneID" id="17041360"/>
<reference evidence="2 3" key="1">
    <citation type="journal article" date="2012" name="Genome Biol.">
        <title>The genome of the polar eukaryotic microalga coccomyxa subellipsoidea reveals traits of cold adaptation.</title>
        <authorList>
            <person name="Blanc G."/>
            <person name="Agarkova I."/>
            <person name="Grimwood J."/>
            <person name="Kuo A."/>
            <person name="Brueggeman A."/>
            <person name="Dunigan D."/>
            <person name="Gurnon J."/>
            <person name="Ladunga I."/>
            <person name="Lindquist E."/>
            <person name="Lucas S."/>
            <person name="Pangilinan J."/>
            <person name="Proschold T."/>
            <person name="Salamov A."/>
            <person name="Schmutz J."/>
            <person name="Weeks D."/>
            <person name="Yamada T."/>
            <person name="Claverie J.M."/>
            <person name="Grigoriev I."/>
            <person name="Van Etten J."/>
            <person name="Lomsadze A."/>
            <person name="Borodovsky M."/>
        </authorList>
    </citation>
    <scope>NUCLEOTIDE SEQUENCE [LARGE SCALE GENOMIC DNA]</scope>
    <source>
        <strain evidence="2 3">C-169</strain>
    </source>
</reference>
<feature type="region of interest" description="Disordered" evidence="1">
    <location>
        <begin position="150"/>
        <end position="174"/>
    </location>
</feature>
<feature type="compositionally biased region" description="Acidic residues" evidence="1">
    <location>
        <begin position="973"/>
        <end position="986"/>
    </location>
</feature>
<feature type="compositionally biased region" description="Basic residues" evidence="1">
    <location>
        <begin position="24"/>
        <end position="34"/>
    </location>
</feature>
<feature type="compositionally biased region" description="Basic and acidic residues" evidence="1">
    <location>
        <begin position="767"/>
        <end position="779"/>
    </location>
</feature>
<dbReference type="KEGG" id="csl:COCSUDRAFT_62906"/>
<evidence type="ECO:0000256" key="1">
    <source>
        <dbReference type="SAM" id="MobiDB-lite"/>
    </source>
</evidence>
<accession>I0YY99</accession>
<feature type="region of interest" description="Disordered" evidence="1">
    <location>
        <begin position="714"/>
        <end position="827"/>
    </location>
</feature>
<protein>
    <submittedName>
        <fullName evidence="2">Uncharacterized protein</fullName>
    </submittedName>
</protein>
<feature type="compositionally biased region" description="Basic and acidic residues" evidence="1">
    <location>
        <begin position="310"/>
        <end position="323"/>
    </location>
</feature>
<dbReference type="AlphaFoldDB" id="I0YY99"/>
<dbReference type="Proteomes" id="UP000007264">
    <property type="component" value="Unassembled WGS sequence"/>
</dbReference>
<feature type="region of interest" description="Disordered" evidence="1">
    <location>
        <begin position="1"/>
        <end position="124"/>
    </location>
</feature>
<feature type="region of interest" description="Disordered" evidence="1">
    <location>
        <begin position="917"/>
        <end position="986"/>
    </location>
</feature>
<feature type="region of interest" description="Disordered" evidence="1">
    <location>
        <begin position="239"/>
        <end position="263"/>
    </location>
</feature>
<feature type="compositionally biased region" description="Low complexity" evidence="1">
    <location>
        <begin position="373"/>
        <end position="387"/>
    </location>
</feature>
<dbReference type="RefSeq" id="XP_005647912.1">
    <property type="nucleotide sequence ID" value="XM_005647855.1"/>
</dbReference>
<feature type="compositionally biased region" description="Basic and acidic residues" evidence="1">
    <location>
        <begin position="14"/>
        <end position="23"/>
    </location>
</feature>
<proteinExistence type="predicted"/>
<feature type="region of interest" description="Disordered" evidence="1">
    <location>
        <begin position="1011"/>
        <end position="1032"/>
    </location>
</feature>
<feature type="compositionally biased region" description="Polar residues" evidence="1">
    <location>
        <begin position="86"/>
        <end position="96"/>
    </location>
</feature>
<feature type="compositionally biased region" description="Basic and acidic residues" evidence="1">
    <location>
        <begin position="434"/>
        <end position="448"/>
    </location>
</feature>
<feature type="compositionally biased region" description="Polar residues" evidence="1">
    <location>
        <begin position="42"/>
        <end position="71"/>
    </location>
</feature>
<gene>
    <name evidence="2" type="ORF">COCSUDRAFT_62906</name>
</gene>
<feature type="compositionally biased region" description="Basic and acidic residues" evidence="1">
    <location>
        <begin position="72"/>
        <end position="84"/>
    </location>
</feature>
<feature type="region of interest" description="Disordered" evidence="1">
    <location>
        <begin position="487"/>
        <end position="507"/>
    </location>
</feature>
<organism evidence="2 3">
    <name type="scientific">Coccomyxa subellipsoidea (strain C-169)</name>
    <name type="common">Green microalga</name>
    <dbReference type="NCBI Taxonomy" id="574566"/>
    <lineage>
        <taxon>Eukaryota</taxon>
        <taxon>Viridiplantae</taxon>
        <taxon>Chlorophyta</taxon>
        <taxon>core chlorophytes</taxon>
        <taxon>Trebouxiophyceae</taxon>
        <taxon>Trebouxiophyceae incertae sedis</taxon>
        <taxon>Coccomyxaceae</taxon>
        <taxon>Coccomyxa</taxon>
        <taxon>Coccomyxa subellipsoidea</taxon>
    </lineage>
</organism>
<evidence type="ECO:0000313" key="2">
    <source>
        <dbReference type="EMBL" id="EIE23368.1"/>
    </source>
</evidence>
<feature type="region of interest" description="Disordered" evidence="1">
    <location>
        <begin position="292"/>
        <end position="387"/>
    </location>
</feature>
<evidence type="ECO:0000313" key="3">
    <source>
        <dbReference type="Proteomes" id="UP000007264"/>
    </source>
</evidence>
<keyword evidence="3" id="KW-1185">Reference proteome</keyword>
<dbReference type="EMBL" id="AGSI01000007">
    <property type="protein sequence ID" value="EIE23368.1"/>
    <property type="molecule type" value="Genomic_DNA"/>
</dbReference>
<comment type="caution">
    <text evidence="2">The sequence shown here is derived from an EMBL/GenBank/DDBJ whole genome shotgun (WGS) entry which is preliminary data.</text>
</comment>
<feature type="region of interest" description="Disordered" evidence="1">
    <location>
        <begin position="419"/>
        <end position="469"/>
    </location>
</feature>
<feature type="compositionally biased region" description="Low complexity" evidence="1">
    <location>
        <begin position="422"/>
        <end position="433"/>
    </location>
</feature>